<dbReference type="PROSITE" id="PS51746">
    <property type="entry name" value="PPM_2"/>
    <property type="match status" value="1"/>
</dbReference>
<feature type="compositionally biased region" description="Low complexity" evidence="1">
    <location>
        <begin position="113"/>
        <end position="123"/>
    </location>
</feature>
<comment type="caution">
    <text evidence="4">The sequence shown here is derived from an EMBL/GenBank/DDBJ whole genome shotgun (WGS) entry which is preliminary data.</text>
</comment>
<feature type="domain" description="FHA" evidence="2">
    <location>
        <begin position="482"/>
        <end position="533"/>
    </location>
</feature>
<feature type="region of interest" description="Disordered" evidence="1">
    <location>
        <begin position="184"/>
        <end position="207"/>
    </location>
</feature>
<evidence type="ECO:0000259" key="2">
    <source>
        <dbReference type="PROSITE" id="PS50006"/>
    </source>
</evidence>
<dbReference type="SMART" id="SM00240">
    <property type="entry name" value="FHA"/>
    <property type="match status" value="1"/>
</dbReference>
<feature type="domain" description="PPM-type phosphatase" evidence="3">
    <location>
        <begin position="627"/>
        <end position="896"/>
    </location>
</feature>
<dbReference type="Pfam" id="PF00498">
    <property type="entry name" value="FHA"/>
    <property type="match status" value="1"/>
</dbReference>
<evidence type="ECO:0000259" key="3">
    <source>
        <dbReference type="PROSITE" id="PS51746"/>
    </source>
</evidence>
<dbReference type="EMBL" id="JALJOT010000005">
    <property type="protein sequence ID" value="KAK9915385.1"/>
    <property type="molecule type" value="Genomic_DNA"/>
</dbReference>
<dbReference type="InterPro" id="IPR000253">
    <property type="entry name" value="FHA_dom"/>
</dbReference>
<accession>A0ABR2YVJ0</accession>
<name>A0ABR2YVJ0_9CHLO</name>
<gene>
    <name evidence="4" type="ORF">WJX75_008481</name>
</gene>
<evidence type="ECO:0000313" key="4">
    <source>
        <dbReference type="EMBL" id="KAK9915385.1"/>
    </source>
</evidence>
<dbReference type="SMART" id="SM00332">
    <property type="entry name" value="PP2Cc"/>
    <property type="match status" value="1"/>
</dbReference>
<dbReference type="SUPFAM" id="SSF49879">
    <property type="entry name" value="SMAD/FHA domain"/>
    <property type="match status" value="1"/>
</dbReference>
<evidence type="ECO:0000313" key="5">
    <source>
        <dbReference type="Proteomes" id="UP001491310"/>
    </source>
</evidence>
<protein>
    <recommendedName>
        <fullName evidence="6">Protein serine/threonine phosphatase 2C</fullName>
    </recommendedName>
</protein>
<dbReference type="CDD" id="cd00143">
    <property type="entry name" value="PP2Cc"/>
    <property type="match status" value="1"/>
</dbReference>
<proteinExistence type="predicted"/>
<dbReference type="PANTHER" id="PTHR47992">
    <property type="entry name" value="PROTEIN PHOSPHATASE"/>
    <property type="match status" value="1"/>
</dbReference>
<evidence type="ECO:0008006" key="6">
    <source>
        <dbReference type="Google" id="ProtNLM"/>
    </source>
</evidence>
<keyword evidence="5" id="KW-1185">Reference proteome</keyword>
<dbReference type="Pfam" id="PF00481">
    <property type="entry name" value="PP2C"/>
    <property type="match status" value="1"/>
</dbReference>
<dbReference type="InterPro" id="IPR015655">
    <property type="entry name" value="PP2C"/>
</dbReference>
<feature type="compositionally biased region" description="Low complexity" evidence="1">
    <location>
        <begin position="78"/>
        <end position="91"/>
    </location>
</feature>
<dbReference type="Proteomes" id="UP001491310">
    <property type="component" value="Unassembled WGS sequence"/>
</dbReference>
<sequence length="914" mass="95577">MLILKVASVACVVVGYRTWRWYCRRAHQGLQPEEHQASAKPADLQLGHSTAEAEAVVLLSSSAAAATQLSSRWAADVDSGGSPSPDSPLSLTQNSPAKGRRPKRGLGRTYFNSSRSISSQDSSPLAATATAVAASASSPFDHSLHTFVRSPRWADQQPAAHRAARTAQQQSILLQSSVGGSVAGVQGSAADGDASPPASMPGRSPLVQHKAEATASWVAASGAAAAVGAAKVRLLPSPFASAEMPSRLPTTTDSSVSPSASSGRFGRMRTLSAPERRSVVATVEAARPQASPTKSGANGSPGEARLLSAQVAWAALGGSSAVNSPREAFQSVESLEPAPTEEGFYLGGQIEKVLSELKEEAQPLQLRRYSRSFSEPNLFQHFMKQMQSMDTDTAGQEVENSEEEEDSVLMRLQSTVDAMQEKHSEASTTARLLSAELKERLQSCAEASTADSSAHSGLNGLDVTAGPSSGHSYTLAEGLAEVTVGRLGGNTVAVNDNEVSGKHVAIRWDSSCRCWQVMDLGSLNGTTLNGRIISTSNRRRGKLWRLNDGDQLQLGVQSGIKITYLPSADAPKGLSLGPKPVLAPTNSLLTLPTLRSEALIALTPQPDSERASRLLTRHPQLRLEAWLASCTGREHARMGQGMEDVDGCEEALLGASQPAVLCSIFDGHCGRGAAEEAASTLPAALAERLPAAAAGLADGSGAAAAWQDAFEEADRSLCAEDGCTATSVLAWLDSRGSICLQAANVGDSAAFFARVPTRRSSTPDIVQLTGDHRYTNPMERERLAGMGIRMGAKRTRLYGLNLSRCLGDKFLKDQDLGLSAVPHVSEVVCLEPGASAVVVLASDGLWDVADGEVALKVALAAHADSGGSAQAMAESLLAHAQKQRSKDDITVIAITLSAAADAAPGHIRAHGNGA</sequence>
<dbReference type="Gene3D" id="2.60.200.20">
    <property type="match status" value="1"/>
</dbReference>
<dbReference type="InterPro" id="IPR008984">
    <property type="entry name" value="SMAD_FHA_dom_sf"/>
</dbReference>
<dbReference type="PROSITE" id="PS50006">
    <property type="entry name" value="FHA_DOMAIN"/>
    <property type="match status" value="1"/>
</dbReference>
<evidence type="ECO:0000256" key="1">
    <source>
        <dbReference type="SAM" id="MobiDB-lite"/>
    </source>
</evidence>
<feature type="region of interest" description="Disordered" evidence="1">
    <location>
        <begin position="241"/>
        <end position="278"/>
    </location>
</feature>
<dbReference type="InterPro" id="IPR036457">
    <property type="entry name" value="PPM-type-like_dom_sf"/>
</dbReference>
<dbReference type="SUPFAM" id="SSF81606">
    <property type="entry name" value="PP2C-like"/>
    <property type="match status" value="1"/>
</dbReference>
<dbReference type="Gene3D" id="3.60.40.10">
    <property type="entry name" value="PPM-type phosphatase domain"/>
    <property type="match status" value="1"/>
</dbReference>
<dbReference type="InterPro" id="IPR001932">
    <property type="entry name" value="PPM-type_phosphatase-like_dom"/>
</dbReference>
<organism evidence="4 5">
    <name type="scientific">Coccomyxa subellipsoidea</name>
    <dbReference type="NCBI Taxonomy" id="248742"/>
    <lineage>
        <taxon>Eukaryota</taxon>
        <taxon>Viridiplantae</taxon>
        <taxon>Chlorophyta</taxon>
        <taxon>core chlorophytes</taxon>
        <taxon>Trebouxiophyceae</taxon>
        <taxon>Trebouxiophyceae incertae sedis</taxon>
        <taxon>Coccomyxaceae</taxon>
        <taxon>Coccomyxa</taxon>
    </lineage>
</organism>
<reference evidence="4 5" key="1">
    <citation type="journal article" date="2024" name="Nat. Commun.">
        <title>Phylogenomics reveals the evolutionary origins of lichenization in chlorophyte algae.</title>
        <authorList>
            <person name="Puginier C."/>
            <person name="Libourel C."/>
            <person name="Otte J."/>
            <person name="Skaloud P."/>
            <person name="Haon M."/>
            <person name="Grisel S."/>
            <person name="Petersen M."/>
            <person name="Berrin J.G."/>
            <person name="Delaux P.M."/>
            <person name="Dal Grande F."/>
            <person name="Keller J."/>
        </authorList>
    </citation>
    <scope>NUCLEOTIDE SEQUENCE [LARGE SCALE GENOMIC DNA]</scope>
    <source>
        <strain evidence="4 5">SAG 216-7</strain>
    </source>
</reference>
<feature type="region of interest" description="Disordered" evidence="1">
    <location>
        <begin position="75"/>
        <end position="123"/>
    </location>
</feature>
<feature type="compositionally biased region" description="Low complexity" evidence="1">
    <location>
        <begin position="184"/>
        <end position="197"/>
    </location>
</feature>